<dbReference type="PIRSF" id="PIRSF015268">
    <property type="entry name" value="Virulence_RhuM"/>
    <property type="match status" value="1"/>
</dbReference>
<dbReference type="EMBL" id="JANFXK010000004">
    <property type="protein sequence ID" value="MCQ4636095.1"/>
    <property type="molecule type" value="Genomic_DNA"/>
</dbReference>
<evidence type="ECO:0000313" key="1">
    <source>
        <dbReference type="EMBL" id="MCQ4636095.1"/>
    </source>
</evidence>
<dbReference type="InterPro" id="IPR011204">
    <property type="entry name" value="Virulence_RhuM-like"/>
</dbReference>
<organism evidence="1 2">
    <name type="scientific">Anaerovorax odorimutans</name>
    <dbReference type="NCBI Taxonomy" id="109327"/>
    <lineage>
        <taxon>Bacteria</taxon>
        <taxon>Bacillati</taxon>
        <taxon>Bacillota</taxon>
        <taxon>Clostridia</taxon>
        <taxon>Peptostreptococcales</taxon>
        <taxon>Anaerovoracaceae</taxon>
        <taxon>Anaerovorax</taxon>
    </lineage>
</organism>
<evidence type="ECO:0000313" key="2">
    <source>
        <dbReference type="Proteomes" id="UP001524502"/>
    </source>
</evidence>
<dbReference type="Proteomes" id="UP001524502">
    <property type="component" value="Unassembled WGS sequence"/>
</dbReference>
<keyword evidence="2" id="KW-1185">Reference proteome</keyword>
<accession>A0ABT1RLM4</accession>
<sequence length="351" mass="41209">MKKSKKDIAIRSSAAEYLIFVAATGDNPDSIEMRYEDENIWLTQKMMAQLYEVDVRTINEHIKKIYVDNELEEEATIRNFRIVQNEGGRQVSRQVKHYNLQMIIAVGFKVNNERAVQFRKWANTIVKSYTIQGWVMDDERLKNGGTALTEEYFEKQLEKIREIRMSERKFYQKITDIYATALDYDPTATATKRFFAAVQNKMHFSVHGKTAAEVIYDRADAKKEHMGLTSWDGAPESKIHKYDVSVAKNYLTEFELQQLERIVSAYLDMAELQAMRHIPMTMEDWEKRLNRFLQLMDREVLMDAGKVTAALAKAHAESEFEKYRIVQDRLYESDFDRFLALEQNVKKTEKE</sequence>
<comment type="caution">
    <text evidence="1">The sequence shown here is derived from an EMBL/GenBank/DDBJ whole genome shotgun (WGS) entry which is preliminary data.</text>
</comment>
<protein>
    <submittedName>
        <fullName evidence="1">Virulence RhuM family protein</fullName>
    </submittedName>
</protein>
<dbReference type="RefSeq" id="WP_256131283.1">
    <property type="nucleotide sequence ID" value="NZ_JANFXK010000004.1"/>
</dbReference>
<dbReference type="Pfam" id="PF13310">
    <property type="entry name" value="Virulence_RhuM"/>
    <property type="match status" value="1"/>
</dbReference>
<gene>
    <name evidence="1" type="ORF">NE619_05095</name>
</gene>
<dbReference type="PANTHER" id="PTHR35810:SF1">
    <property type="entry name" value="CYTOPLASMIC PROTEIN"/>
    <property type="match status" value="1"/>
</dbReference>
<dbReference type="PANTHER" id="PTHR35810">
    <property type="entry name" value="CYTOPLASMIC PROTEIN-RELATED"/>
    <property type="match status" value="1"/>
</dbReference>
<reference evidence="1 2" key="1">
    <citation type="submission" date="2022-06" db="EMBL/GenBank/DDBJ databases">
        <title>Isolation of gut microbiota from human fecal samples.</title>
        <authorList>
            <person name="Pamer E.G."/>
            <person name="Barat B."/>
            <person name="Waligurski E."/>
            <person name="Medina S."/>
            <person name="Paddock L."/>
            <person name="Mostad J."/>
        </authorList>
    </citation>
    <scope>NUCLEOTIDE SEQUENCE [LARGE SCALE GENOMIC DNA]</scope>
    <source>
        <strain evidence="1 2">SL.3.17</strain>
    </source>
</reference>
<name>A0ABT1RLM4_9FIRM</name>
<proteinExistence type="predicted"/>